<proteinExistence type="predicted"/>
<sequence length="25" mass="2962">MLLLFLLCTSFPLLFFSELLLFKLV</sequence>
<reference evidence="1" key="2">
    <citation type="journal article" date="2015" name="Fish Shellfish Immunol.">
        <title>Early steps in the European eel (Anguilla anguilla)-Vibrio vulnificus interaction in the gills: Role of the RtxA13 toxin.</title>
        <authorList>
            <person name="Callol A."/>
            <person name="Pajuelo D."/>
            <person name="Ebbesson L."/>
            <person name="Teles M."/>
            <person name="MacKenzie S."/>
            <person name="Amaro C."/>
        </authorList>
    </citation>
    <scope>NUCLEOTIDE SEQUENCE</scope>
</reference>
<protein>
    <submittedName>
        <fullName evidence="1">Uncharacterized protein</fullName>
    </submittedName>
</protein>
<name>A0A0E9TF37_ANGAN</name>
<dbReference type="EMBL" id="GBXM01056500">
    <property type="protein sequence ID" value="JAH52077.1"/>
    <property type="molecule type" value="Transcribed_RNA"/>
</dbReference>
<reference evidence="1" key="1">
    <citation type="submission" date="2014-11" db="EMBL/GenBank/DDBJ databases">
        <authorList>
            <person name="Amaro Gonzalez C."/>
        </authorList>
    </citation>
    <scope>NUCLEOTIDE SEQUENCE</scope>
</reference>
<evidence type="ECO:0000313" key="1">
    <source>
        <dbReference type="EMBL" id="JAH52077.1"/>
    </source>
</evidence>
<accession>A0A0E9TF37</accession>
<dbReference type="AlphaFoldDB" id="A0A0E9TF37"/>
<organism evidence="1">
    <name type="scientific">Anguilla anguilla</name>
    <name type="common">European freshwater eel</name>
    <name type="synonym">Muraena anguilla</name>
    <dbReference type="NCBI Taxonomy" id="7936"/>
    <lineage>
        <taxon>Eukaryota</taxon>
        <taxon>Metazoa</taxon>
        <taxon>Chordata</taxon>
        <taxon>Craniata</taxon>
        <taxon>Vertebrata</taxon>
        <taxon>Euteleostomi</taxon>
        <taxon>Actinopterygii</taxon>
        <taxon>Neopterygii</taxon>
        <taxon>Teleostei</taxon>
        <taxon>Anguilliformes</taxon>
        <taxon>Anguillidae</taxon>
        <taxon>Anguilla</taxon>
    </lineage>
</organism>